<proteinExistence type="predicted"/>
<organism evidence="2 3">
    <name type="scientific">Endocarpon pusillum</name>
    <dbReference type="NCBI Taxonomy" id="364733"/>
    <lineage>
        <taxon>Eukaryota</taxon>
        <taxon>Fungi</taxon>
        <taxon>Dikarya</taxon>
        <taxon>Ascomycota</taxon>
        <taxon>Pezizomycotina</taxon>
        <taxon>Eurotiomycetes</taxon>
        <taxon>Chaetothyriomycetidae</taxon>
        <taxon>Verrucariales</taxon>
        <taxon>Verrucariaceae</taxon>
        <taxon>Endocarpon</taxon>
    </lineage>
</organism>
<dbReference type="Pfam" id="PF14420">
    <property type="entry name" value="Clr5"/>
    <property type="match status" value="1"/>
</dbReference>
<comment type="caution">
    <text evidence="2">The sequence shown here is derived from an EMBL/GenBank/DDBJ whole genome shotgun (WGS) entry which is preliminary data.</text>
</comment>
<name>A0A8H7E073_9EURO</name>
<sequence>MAPRTNQRQATNRGQLAGRALDPYRERITQLYKIEKRPLNEVMGIIGQESKMDVFSMEKMFKDRLRLWNVKRNLSRTDVAAAL</sequence>
<protein>
    <recommendedName>
        <fullName evidence="1">Clr5 domain-containing protein</fullName>
    </recommendedName>
</protein>
<dbReference type="EMBL" id="JAACFV010000133">
    <property type="protein sequence ID" value="KAF7504567.1"/>
    <property type="molecule type" value="Genomic_DNA"/>
</dbReference>
<evidence type="ECO:0000313" key="2">
    <source>
        <dbReference type="EMBL" id="KAF7504567.1"/>
    </source>
</evidence>
<dbReference type="Proteomes" id="UP000606974">
    <property type="component" value="Unassembled WGS sequence"/>
</dbReference>
<feature type="domain" description="Clr5" evidence="1">
    <location>
        <begin position="21"/>
        <end position="71"/>
    </location>
</feature>
<evidence type="ECO:0000259" key="1">
    <source>
        <dbReference type="Pfam" id="PF14420"/>
    </source>
</evidence>
<reference evidence="2" key="1">
    <citation type="submission" date="2020-02" db="EMBL/GenBank/DDBJ databases">
        <authorList>
            <person name="Palmer J.M."/>
        </authorList>
    </citation>
    <scope>NUCLEOTIDE SEQUENCE</scope>
    <source>
        <strain evidence="2">EPUS1.4</strain>
        <tissue evidence="2">Thallus</tissue>
    </source>
</reference>
<dbReference type="AlphaFoldDB" id="A0A8H7E073"/>
<dbReference type="InterPro" id="IPR025676">
    <property type="entry name" value="Clr5_dom"/>
</dbReference>
<gene>
    <name evidence="2" type="ORF">GJ744_002062</name>
</gene>
<accession>A0A8H7E073</accession>
<dbReference type="OrthoDB" id="4115389at2759"/>
<keyword evidence="3" id="KW-1185">Reference proteome</keyword>
<evidence type="ECO:0000313" key="3">
    <source>
        <dbReference type="Proteomes" id="UP000606974"/>
    </source>
</evidence>